<evidence type="ECO:0000313" key="2">
    <source>
        <dbReference type="Ensembl" id="ENSCAFP00020025290.1"/>
    </source>
</evidence>
<keyword evidence="1" id="KW-1133">Transmembrane helix</keyword>
<protein>
    <submittedName>
        <fullName evidence="2">Uncharacterized protein</fullName>
    </submittedName>
</protein>
<evidence type="ECO:0000256" key="1">
    <source>
        <dbReference type="SAM" id="Phobius"/>
    </source>
</evidence>
<sequence>KVMCFSSPLITLKFFSYYLACCSLSTTSLLNICIGNVFFKSVACFSIVLMLSFNEHGFLILMKSNIFIFSFTGSTFFVFLKSFF</sequence>
<dbReference type="AlphaFoldDB" id="A0A8C0L667"/>
<feature type="transmembrane region" description="Helical" evidence="1">
    <location>
        <begin position="15"/>
        <end position="39"/>
    </location>
</feature>
<organism evidence="2 3">
    <name type="scientific">Canis lupus dingo</name>
    <name type="common">dingo</name>
    <dbReference type="NCBI Taxonomy" id="286419"/>
    <lineage>
        <taxon>Eukaryota</taxon>
        <taxon>Metazoa</taxon>
        <taxon>Chordata</taxon>
        <taxon>Craniata</taxon>
        <taxon>Vertebrata</taxon>
        <taxon>Euteleostomi</taxon>
        <taxon>Mammalia</taxon>
        <taxon>Eutheria</taxon>
        <taxon>Laurasiatheria</taxon>
        <taxon>Carnivora</taxon>
        <taxon>Caniformia</taxon>
        <taxon>Canidae</taxon>
        <taxon>Canis</taxon>
    </lineage>
</organism>
<evidence type="ECO:0000313" key="3">
    <source>
        <dbReference type="Proteomes" id="UP000694391"/>
    </source>
</evidence>
<dbReference type="Proteomes" id="UP000694391">
    <property type="component" value="Unplaced"/>
</dbReference>
<reference evidence="2" key="1">
    <citation type="submission" date="2025-08" db="UniProtKB">
        <authorList>
            <consortium name="Ensembl"/>
        </authorList>
    </citation>
    <scope>IDENTIFICATION</scope>
</reference>
<name>A0A8C0L667_CANLU</name>
<feature type="transmembrane region" description="Helical" evidence="1">
    <location>
        <begin position="60"/>
        <end position="80"/>
    </location>
</feature>
<keyword evidence="1" id="KW-0472">Membrane</keyword>
<reference evidence="2" key="2">
    <citation type="submission" date="2025-09" db="UniProtKB">
        <authorList>
            <consortium name="Ensembl"/>
        </authorList>
    </citation>
    <scope>IDENTIFICATION</scope>
</reference>
<proteinExistence type="predicted"/>
<keyword evidence="3" id="KW-1185">Reference proteome</keyword>
<accession>A0A8C0L667</accession>
<dbReference type="Ensembl" id="ENSCAFT00020029197.1">
    <property type="protein sequence ID" value="ENSCAFP00020025290.1"/>
    <property type="gene ID" value="ENSCAFG00020019907.1"/>
</dbReference>
<keyword evidence="1" id="KW-0812">Transmembrane</keyword>